<evidence type="ECO:0000256" key="5">
    <source>
        <dbReference type="ARBA" id="ARBA00023136"/>
    </source>
</evidence>
<keyword evidence="6" id="KW-0675">Receptor</keyword>
<evidence type="ECO:0000313" key="11">
    <source>
        <dbReference type="Proteomes" id="UP000663889"/>
    </source>
</evidence>
<dbReference type="SUPFAM" id="SSF81321">
    <property type="entry name" value="Family A G protein-coupled receptor-like"/>
    <property type="match status" value="1"/>
</dbReference>
<reference evidence="10" key="1">
    <citation type="submission" date="2021-02" db="EMBL/GenBank/DDBJ databases">
        <authorList>
            <person name="Nowell W R."/>
        </authorList>
    </citation>
    <scope>NUCLEOTIDE SEQUENCE</scope>
</reference>
<comment type="subcellular location">
    <subcellularLocation>
        <location evidence="1">Membrane</location>
        <topology evidence="1">Multi-pass membrane protein</topology>
    </subcellularLocation>
</comment>
<organism evidence="10 11">
    <name type="scientific">Rotaria sordida</name>
    <dbReference type="NCBI Taxonomy" id="392033"/>
    <lineage>
        <taxon>Eukaryota</taxon>
        <taxon>Metazoa</taxon>
        <taxon>Spiralia</taxon>
        <taxon>Gnathifera</taxon>
        <taxon>Rotifera</taxon>
        <taxon>Eurotatoria</taxon>
        <taxon>Bdelloidea</taxon>
        <taxon>Philodinida</taxon>
        <taxon>Philodinidae</taxon>
        <taxon>Rotaria</taxon>
    </lineage>
</organism>
<feature type="non-terminal residue" evidence="10">
    <location>
        <position position="299"/>
    </location>
</feature>
<dbReference type="EMBL" id="CAJNOU010005365">
    <property type="protein sequence ID" value="CAF1475668.1"/>
    <property type="molecule type" value="Genomic_DNA"/>
</dbReference>
<evidence type="ECO:0000256" key="4">
    <source>
        <dbReference type="ARBA" id="ARBA00023040"/>
    </source>
</evidence>
<dbReference type="PANTHER" id="PTHR24243:SF208">
    <property type="entry name" value="PYROKININ-1 RECEPTOR"/>
    <property type="match status" value="1"/>
</dbReference>
<evidence type="ECO:0000256" key="8">
    <source>
        <dbReference type="SAM" id="Phobius"/>
    </source>
</evidence>
<keyword evidence="7" id="KW-0807">Transducer</keyword>
<dbReference type="GO" id="GO:0004930">
    <property type="term" value="F:G protein-coupled receptor activity"/>
    <property type="evidence" value="ECO:0007669"/>
    <property type="project" value="UniProtKB-KW"/>
</dbReference>
<protein>
    <recommendedName>
        <fullName evidence="9">G-protein coupled receptors family 1 profile domain-containing protein</fullName>
    </recommendedName>
</protein>
<feature type="transmembrane region" description="Helical" evidence="8">
    <location>
        <begin position="130"/>
        <end position="148"/>
    </location>
</feature>
<keyword evidence="5 8" id="KW-0472">Membrane</keyword>
<accession>A0A815RDP8</accession>
<dbReference type="PROSITE" id="PS50262">
    <property type="entry name" value="G_PROTEIN_RECEP_F1_2"/>
    <property type="match status" value="1"/>
</dbReference>
<dbReference type="Proteomes" id="UP000663889">
    <property type="component" value="Unassembled WGS sequence"/>
</dbReference>
<comment type="caution">
    <text evidence="10">The sequence shown here is derived from an EMBL/GenBank/DDBJ whole genome shotgun (WGS) entry which is preliminary data.</text>
</comment>
<feature type="transmembrane region" description="Helical" evidence="8">
    <location>
        <begin position="168"/>
        <end position="190"/>
    </location>
</feature>
<evidence type="ECO:0000256" key="1">
    <source>
        <dbReference type="ARBA" id="ARBA00004141"/>
    </source>
</evidence>
<keyword evidence="4" id="KW-0297">G-protein coupled receptor</keyword>
<keyword evidence="2 8" id="KW-0812">Transmembrane</keyword>
<proteinExistence type="predicted"/>
<dbReference type="InterPro" id="IPR000276">
    <property type="entry name" value="GPCR_Rhodpsn"/>
</dbReference>
<feature type="transmembrane region" description="Helical" evidence="8">
    <location>
        <begin position="13"/>
        <end position="34"/>
    </location>
</feature>
<dbReference type="Gene3D" id="1.20.1070.10">
    <property type="entry name" value="Rhodopsin 7-helix transmembrane proteins"/>
    <property type="match status" value="1"/>
</dbReference>
<gene>
    <name evidence="10" type="ORF">SEV965_LOCUS34858</name>
</gene>
<dbReference type="GO" id="GO:0005886">
    <property type="term" value="C:plasma membrane"/>
    <property type="evidence" value="ECO:0007669"/>
    <property type="project" value="TreeGrafter"/>
</dbReference>
<feature type="domain" description="G-protein coupled receptors family 1 profile" evidence="9">
    <location>
        <begin position="25"/>
        <end position="284"/>
    </location>
</feature>
<evidence type="ECO:0000256" key="2">
    <source>
        <dbReference type="ARBA" id="ARBA00022692"/>
    </source>
</evidence>
<evidence type="ECO:0000256" key="7">
    <source>
        <dbReference type="ARBA" id="ARBA00023224"/>
    </source>
</evidence>
<dbReference type="InterPro" id="IPR017452">
    <property type="entry name" value="GPCR_Rhodpsn_7TM"/>
</dbReference>
<dbReference type="CDD" id="cd00637">
    <property type="entry name" value="7tm_classA_rhodopsin-like"/>
    <property type="match status" value="1"/>
</dbReference>
<feature type="transmembrane region" description="Helical" evidence="8">
    <location>
        <begin position="264"/>
        <end position="287"/>
    </location>
</feature>
<name>A0A815RDP8_9BILA</name>
<feature type="transmembrane region" description="Helical" evidence="8">
    <location>
        <begin position="88"/>
        <end position="110"/>
    </location>
</feature>
<feature type="transmembrane region" description="Helical" evidence="8">
    <location>
        <begin position="219"/>
        <end position="244"/>
    </location>
</feature>
<dbReference type="PANTHER" id="PTHR24243">
    <property type="entry name" value="G-PROTEIN COUPLED RECEPTOR"/>
    <property type="match status" value="1"/>
</dbReference>
<feature type="transmembrane region" description="Helical" evidence="8">
    <location>
        <begin position="46"/>
        <end position="68"/>
    </location>
</feature>
<dbReference type="Pfam" id="PF00001">
    <property type="entry name" value="7tm_1"/>
    <property type="match status" value="1"/>
</dbReference>
<sequence length="299" mass="34585">MSSSLLLFIQTQLVRYGTTILMVLGCIGNAYVVFHFIKYHKNTCAMFLLSAAVMNIIYLVFSIPLGVFTYEYGDPSLYLIGLCKARYYLFHVWGQMSRYFIILACIDRFALTNMNVNIRLLSKPYMARRLIGITTIGWHLFAIHIVIMTTVKNGRCGYFDLYSTLNSIYTLIFVCLIPPIIMSIFGYLTFRNMKQLRMRIQSTETTKISITIHRQDRNLLVMVLAEVVVYVVTMSLYPIIILELAITNSIDINKSLRQTQIENFILFMAQFLIYINASAPFYIYLIASKALRNDFKKTI</sequence>
<evidence type="ECO:0000313" key="10">
    <source>
        <dbReference type="EMBL" id="CAF1475668.1"/>
    </source>
</evidence>
<dbReference type="AlphaFoldDB" id="A0A815RDP8"/>
<keyword evidence="3 8" id="KW-1133">Transmembrane helix</keyword>
<evidence type="ECO:0000256" key="3">
    <source>
        <dbReference type="ARBA" id="ARBA00022989"/>
    </source>
</evidence>
<evidence type="ECO:0000259" key="9">
    <source>
        <dbReference type="PROSITE" id="PS50262"/>
    </source>
</evidence>
<evidence type="ECO:0000256" key="6">
    <source>
        <dbReference type="ARBA" id="ARBA00023170"/>
    </source>
</evidence>